<dbReference type="Proteomes" id="UP001589748">
    <property type="component" value="Unassembled WGS sequence"/>
</dbReference>
<name>A0ABV5LNI3_9ACTN</name>
<comment type="caution">
    <text evidence="1">The sequence shown here is derived from an EMBL/GenBank/DDBJ whole genome shotgun (WGS) entry which is preliminary data.</text>
</comment>
<organism evidence="1 2">
    <name type="scientific">Kineococcus gynurae</name>
    <dbReference type="NCBI Taxonomy" id="452979"/>
    <lineage>
        <taxon>Bacteria</taxon>
        <taxon>Bacillati</taxon>
        <taxon>Actinomycetota</taxon>
        <taxon>Actinomycetes</taxon>
        <taxon>Kineosporiales</taxon>
        <taxon>Kineosporiaceae</taxon>
        <taxon>Kineococcus</taxon>
    </lineage>
</organism>
<dbReference type="RefSeq" id="WP_380140253.1">
    <property type="nucleotide sequence ID" value="NZ_JBHLUI010000012.1"/>
</dbReference>
<proteinExistence type="predicted"/>
<sequence length="263" mass="28821">MATPVLPEPLRRALRQGRRDDVVAALLALTPADRRSLRRPLAHQHEVTGAAPIGALAPAGEWSGRLRVAHQSAAVAGWLACCGLPTALRLWPLDPADARDLPPLLHPDDLPAFVTAWSQRFERRPKGYERNRGIEAMFDWAHAGLVPPPTERGAVLLLATAVPGVMGGVPLLRYLEARPVLIATTMAAIFDVDGVPGASPAQADQTVARPSRRLDDFVVPELVRRGYWTRRFVLDGVDRALERGQTPYHRRWFEGLAAHVRAA</sequence>
<dbReference type="EMBL" id="JBHMDM010000001">
    <property type="protein sequence ID" value="MFB9375593.1"/>
    <property type="molecule type" value="Genomic_DNA"/>
</dbReference>
<reference evidence="1 2" key="1">
    <citation type="submission" date="2024-09" db="EMBL/GenBank/DDBJ databases">
        <authorList>
            <person name="Sun Q."/>
            <person name="Mori K."/>
        </authorList>
    </citation>
    <scope>NUCLEOTIDE SEQUENCE [LARGE SCALE GENOMIC DNA]</scope>
    <source>
        <strain evidence="1 2">TISTR 1856</strain>
    </source>
</reference>
<keyword evidence="2" id="KW-1185">Reference proteome</keyword>
<protein>
    <submittedName>
        <fullName evidence="1">Uncharacterized protein</fullName>
    </submittedName>
</protein>
<evidence type="ECO:0000313" key="2">
    <source>
        <dbReference type="Proteomes" id="UP001589748"/>
    </source>
</evidence>
<gene>
    <name evidence="1" type="ORF">ACFFVI_01295</name>
</gene>
<evidence type="ECO:0000313" key="1">
    <source>
        <dbReference type="EMBL" id="MFB9375593.1"/>
    </source>
</evidence>
<accession>A0ABV5LNI3</accession>